<reference evidence="8" key="1">
    <citation type="submission" date="2014-05" db="EMBL/GenBank/DDBJ databases">
        <title>ATOL: Assembling a taxonomically balanced genome-scale reconstruction of the evolutionary history of the Enterobacteriaceae.</title>
        <authorList>
            <person name="Plunkett G. III"/>
            <person name="Neeno-Eckwall E.C."/>
            <person name="Glasner J.D."/>
            <person name="Perna N.T."/>
        </authorList>
    </citation>
    <scope>NUCLEOTIDE SEQUENCE [LARGE SCALE GENOMIC DNA]</scope>
    <source>
        <strain evidence="8">ATCC 13337</strain>
    </source>
</reference>
<gene>
    <name evidence="7" type="ORF">GHAL_3422</name>
</gene>
<name>A0ABD3ZDV7_HAFAL</name>
<comment type="similarity">
    <text evidence="2">Belongs to the fimbrial protein family.</text>
</comment>
<evidence type="ECO:0000256" key="4">
    <source>
        <dbReference type="ARBA" id="ARBA00023263"/>
    </source>
</evidence>
<keyword evidence="3 5" id="KW-0732">Signal</keyword>
<dbReference type="EMBL" id="JMPK01000056">
    <property type="protein sequence ID" value="KFC86359.1"/>
    <property type="molecule type" value="Genomic_DNA"/>
</dbReference>
<dbReference type="PANTHER" id="PTHR33420:SF3">
    <property type="entry name" value="FIMBRIAL SUBUNIT ELFA"/>
    <property type="match status" value="1"/>
</dbReference>
<dbReference type="Proteomes" id="UP000028605">
    <property type="component" value="Unassembled WGS sequence"/>
</dbReference>
<dbReference type="Gene3D" id="2.60.40.1090">
    <property type="entry name" value="Fimbrial-type adhesion domain"/>
    <property type="match status" value="1"/>
</dbReference>
<protein>
    <submittedName>
        <fullName evidence="7">SfmA family fimbriae-like adhesin</fullName>
    </submittedName>
</protein>
<evidence type="ECO:0000256" key="3">
    <source>
        <dbReference type="ARBA" id="ARBA00022729"/>
    </source>
</evidence>
<evidence type="ECO:0000256" key="2">
    <source>
        <dbReference type="ARBA" id="ARBA00006671"/>
    </source>
</evidence>
<dbReference type="GO" id="GO:0009289">
    <property type="term" value="C:pilus"/>
    <property type="evidence" value="ECO:0007669"/>
    <property type="project" value="UniProtKB-SubCell"/>
</dbReference>
<evidence type="ECO:0000259" key="6">
    <source>
        <dbReference type="Pfam" id="PF00419"/>
    </source>
</evidence>
<dbReference type="InterPro" id="IPR050263">
    <property type="entry name" value="Bact_Fimbrial_Adh_Pro"/>
</dbReference>
<organism evidence="7 8">
    <name type="scientific">Hafnia alvei ATCC 13337</name>
    <dbReference type="NCBI Taxonomy" id="910996"/>
    <lineage>
        <taxon>Bacteria</taxon>
        <taxon>Pseudomonadati</taxon>
        <taxon>Pseudomonadota</taxon>
        <taxon>Gammaproteobacteria</taxon>
        <taxon>Enterobacterales</taxon>
        <taxon>Hafniaceae</taxon>
        <taxon>Hafnia</taxon>
    </lineage>
</organism>
<comment type="subcellular location">
    <subcellularLocation>
        <location evidence="1">Fimbrium</location>
    </subcellularLocation>
</comment>
<evidence type="ECO:0000313" key="7">
    <source>
        <dbReference type="EMBL" id="KFC86359.1"/>
    </source>
</evidence>
<dbReference type="InterPro" id="IPR008966">
    <property type="entry name" value="Adhesion_dom_sf"/>
</dbReference>
<accession>A0ABD3ZDV7</accession>
<sequence length="193" mass="19921">MDFYRYGYLGGCMKFKLLVLSMLAVSSLPAFASDGDITFIGVVTASACALNGFNGGTTKSGATMILPPVTPSSFSSAGGYAGMTDFTIDLKDCDITTLQNAQVTFSGSPDTVNNEILKNGSSTDSATGVGVALLENDGSTLVDINGGKPSKQQALSTGNTTLRFKVAYKANTSTPAVTAGNVSAKTFIDIMYN</sequence>
<comment type="caution">
    <text evidence="7">The sequence shown here is derived from an EMBL/GenBank/DDBJ whole genome shotgun (WGS) entry which is preliminary data.</text>
</comment>
<evidence type="ECO:0000256" key="1">
    <source>
        <dbReference type="ARBA" id="ARBA00004561"/>
    </source>
</evidence>
<feature type="signal peptide" evidence="5">
    <location>
        <begin position="1"/>
        <end position="32"/>
    </location>
</feature>
<dbReference type="Pfam" id="PF00419">
    <property type="entry name" value="Fimbrial"/>
    <property type="match status" value="1"/>
</dbReference>
<keyword evidence="4" id="KW-0281">Fimbrium</keyword>
<dbReference type="InterPro" id="IPR000259">
    <property type="entry name" value="Adhesion_dom_fimbrial"/>
</dbReference>
<dbReference type="AlphaFoldDB" id="A0ABD3ZDV7"/>
<feature type="domain" description="Fimbrial-type adhesion" evidence="6">
    <location>
        <begin position="39"/>
        <end position="192"/>
    </location>
</feature>
<proteinExistence type="inferred from homology"/>
<dbReference type="SUPFAM" id="SSF49401">
    <property type="entry name" value="Bacterial adhesins"/>
    <property type="match status" value="1"/>
</dbReference>
<feature type="chain" id="PRO_5044790224" evidence="5">
    <location>
        <begin position="33"/>
        <end position="193"/>
    </location>
</feature>
<evidence type="ECO:0000256" key="5">
    <source>
        <dbReference type="SAM" id="SignalP"/>
    </source>
</evidence>
<evidence type="ECO:0000313" key="8">
    <source>
        <dbReference type="Proteomes" id="UP000028605"/>
    </source>
</evidence>
<dbReference type="PANTHER" id="PTHR33420">
    <property type="entry name" value="FIMBRIAL SUBUNIT ELFA-RELATED"/>
    <property type="match status" value="1"/>
</dbReference>
<dbReference type="InterPro" id="IPR036937">
    <property type="entry name" value="Adhesion_dom_fimbrial_sf"/>
</dbReference>